<dbReference type="AlphaFoldDB" id="A0A6J7CZE7"/>
<evidence type="ECO:0000259" key="1">
    <source>
        <dbReference type="PROSITE" id="PS51186"/>
    </source>
</evidence>
<feature type="domain" description="N-acetyltransferase" evidence="1">
    <location>
        <begin position="23"/>
        <end position="183"/>
    </location>
</feature>
<organism evidence="2">
    <name type="scientific">freshwater metagenome</name>
    <dbReference type="NCBI Taxonomy" id="449393"/>
    <lineage>
        <taxon>unclassified sequences</taxon>
        <taxon>metagenomes</taxon>
        <taxon>ecological metagenomes</taxon>
    </lineage>
</organism>
<dbReference type="EMBL" id="CAFBLP010000007">
    <property type="protein sequence ID" value="CAB4864182.1"/>
    <property type="molecule type" value="Genomic_DNA"/>
</dbReference>
<dbReference type="SUPFAM" id="SSF55729">
    <property type="entry name" value="Acyl-CoA N-acyltransferases (Nat)"/>
    <property type="match status" value="1"/>
</dbReference>
<name>A0A6J7CZE7_9ZZZZ</name>
<proteinExistence type="predicted"/>
<dbReference type="GO" id="GO:0016747">
    <property type="term" value="F:acyltransferase activity, transferring groups other than amino-acyl groups"/>
    <property type="evidence" value="ECO:0007669"/>
    <property type="project" value="InterPro"/>
</dbReference>
<evidence type="ECO:0000313" key="2">
    <source>
        <dbReference type="EMBL" id="CAB4864182.1"/>
    </source>
</evidence>
<dbReference type="PANTHER" id="PTHR41700">
    <property type="entry name" value="GCN5-RELATED N-ACETYLTRANSFERASE"/>
    <property type="match status" value="1"/>
</dbReference>
<dbReference type="InterPro" id="IPR038764">
    <property type="entry name" value="GNAT_N_AcTrfase_prd"/>
</dbReference>
<dbReference type="InterPro" id="IPR016181">
    <property type="entry name" value="Acyl_CoA_acyltransferase"/>
</dbReference>
<dbReference type="Gene3D" id="3.40.630.30">
    <property type="match status" value="1"/>
</dbReference>
<gene>
    <name evidence="2" type="ORF">UFOPK3376_00440</name>
</gene>
<reference evidence="2" key="1">
    <citation type="submission" date="2020-05" db="EMBL/GenBank/DDBJ databases">
        <authorList>
            <person name="Chiriac C."/>
            <person name="Salcher M."/>
            <person name="Ghai R."/>
            <person name="Kavagutti S V."/>
        </authorList>
    </citation>
    <scope>NUCLEOTIDE SEQUENCE</scope>
</reference>
<dbReference type="InterPro" id="IPR000182">
    <property type="entry name" value="GNAT_dom"/>
</dbReference>
<accession>A0A6J7CZE7</accession>
<sequence>MTTAHAAAAAADDARIAAASAGVTIDLIETPAEIGVLRATMESVWGPEVVPPANVLRGMALGGACLLIARRNDEPIGFALGWVGWHDGLHLHSHQVGVRSDGRSSGIGMALKLAQRAQCLQHGITEMRWTFDPLIATNATFNLVHLGARVVDFLPACYGVRRDAFNTGDVTDRVEVSWRLDAPVGGFWVEPDDRTAISVPPAYHQLRVDDVGAADRYRRDVGSALTAATTTGARVVGLCRLDSGVGYVVDRGAGTGAER</sequence>
<dbReference type="CDD" id="cd04301">
    <property type="entry name" value="NAT_SF"/>
    <property type="match status" value="1"/>
</dbReference>
<dbReference type="Pfam" id="PF00583">
    <property type="entry name" value="Acetyltransf_1"/>
    <property type="match status" value="1"/>
</dbReference>
<dbReference type="PROSITE" id="PS51186">
    <property type="entry name" value="GNAT"/>
    <property type="match status" value="1"/>
</dbReference>
<protein>
    <submittedName>
        <fullName evidence="2">Unannotated protein</fullName>
    </submittedName>
</protein>
<dbReference type="PANTHER" id="PTHR41700:SF1">
    <property type="entry name" value="N-ACETYLTRANSFERASE DOMAIN-CONTAINING PROTEIN"/>
    <property type="match status" value="1"/>
</dbReference>